<comment type="caution">
    <text evidence="1">The sequence shown here is derived from an EMBL/GenBank/DDBJ whole genome shotgun (WGS) entry which is preliminary data.</text>
</comment>
<protein>
    <submittedName>
        <fullName evidence="1">ABC transporter, phosphonate, periplasmic substrate-binding protein</fullName>
    </submittedName>
</protein>
<dbReference type="Proteomes" id="UP000037939">
    <property type="component" value="Unassembled WGS sequence"/>
</dbReference>
<dbReference type="STRING" id="857265.WG78_15605"/>
<dbReference type="Pfam" id="PF12974">
    <property type="entry name" value="Phosphonate-bd"/>
    <property type="match status" value="1"/>
</dbReference>
<evidence type="ECO:0000313" key="1">
    <source>
        <dbReference type="EMBL" id="KPC51342.1"/>
    </source>
</evidence>
<dbReference type="RefSeq" id="WP_053938755.1">
    <property type="nucleotide sequence ID" value="NZ_LAQT01000018.1"/>
</dbReference>
<dbReference type="PANTHER" id="PTHR35841:SF1">
    <property type="entry name" value="PHOSPHONATES-BINDING PERIPLASMIC PROTEIN"/>
    <property type="match status" value="1"/>
</dbReference>
<dbReference type="EMBL" id="LAQT01000018">
    <property type="protein sequence ID" value="KPC51342.1"/>
    <property type="molecule type" value="Genomic_DNA"/>
</dbReference>
<reference evidence="1 2" key="1">
    <citation type="submission" date="2015-07" db="EMBL/GenBank/DDBJ databases">
        <title>Draft genome sequence of the Amantichitinum ursilacus IGB-41, a new chitin-degrading bacterium.</title>
        <authorList>
            <person name="Kirstahler P."/>
            <person name="Guenther M."/>
            <person name="Grumaz C."/>
            <person name="Rupp S."/>
            <person name="Zibek S."/>
            <person name="Sohn K."/>
        </authorList>
    </citation>
    <scope>NUCLEOTIDE SEQUENCE [LARGE SCALE GENOMIC DNA]</scope>
    <source>
        <strain evidence="1 2">IGB-41</strain>
    </source>
</reference>
<name>A0A0N0XIW5_9NEIS</name>
<evidence type="ECO:0000313" key="2">
    <source>
        <dbReference type="Proteomes" id="UP000037939"/>
    </source>
</evidence>
<proteinExistence type="predicted"/>
<gene>
    <name evidence="1" type="ORF">WG78_15605</name>
</gene>
<sequence length="243" mass="25755">MIAALPMYDAGAGTAEAMWLALAAALRAAGVNHVPDTLTLPDNLLSHWRDPALLLSQTCGYPLTHALAGQVQLLGAWRYRWPGCDGAQYRSWLIARADDPRATLDEFAGATLAYNSDDSQSGYHSLRRLLLPHDIGSFFGQTVATGAHRKSIAAVRDGYADLAAIDCVSYALLAQSAAAELDGIRIIGSTPQTPGLPLITSLHTSTEQLTRIRVALQSVVGHPALAAFGIVGFEALPLAAYPV</sequence>
<organism evidence="1 2">
    <name type="scientific">Amantichitinum ursilacus</name>
    <dbReference type="NCBI Taxonomy" id="857265"/>
    <lineage>
        <taxon>Bacteria</taxon>
        <taxon>Pseudomonadati</taxon>
        <taxon>Pseudomonadota</taxon>
        <taxon>Betaproteobacteria</taxon>
        <taxon>Neisseriales</taxon>
        <taxon>Chitinibacteraceae</taxon>
        <taxon>Amantichitinum</taxon>
    </lineage>
</organism>
<dbReference type="OrthoDB" id="5599602at2"/>
<dbReference type="SUPFAM" id="SSF53850">
    <property type="entry name" value="Periplasmic binding protein-like II"/>
    <property type="match status" value="1"/>
</dbReference>
<dbReference type="PATRIC" id="fig|857265.3.peg.3207"/>
<keyword evidence="2" id="KW-1185">Reference proteome</keyword>
<accession>A0A0N0XIW5</accession>
<dbReference type="PANTHER" id="PTHR35841">
    <property type="entry name" value="PHOSPHONATES-BINDING PERIPLASMIC PROTEIN"/>
    <property type="match status" value="1"/>
</dbReference>
<dbReference type="AlphaFoldDB" id="A0A0N0XIW5"/>
<dbReference type="Gene3D" id="3.40.190.10">
    <property type="entry name" value="Periplasmic binding protein-like II"/>
    <property type="match status" value="1"/>
</dbReference>